<name>A0A8T0FNI6_ARGBR</name>
<gene>
    <name evidence="1" type="ORF">HNY73_006067</name>
</gene>
<dbReference type="InterPro" id="IPR019332">
    <property type="entry name" value="OSCP1"/>
</dbReference>
<dbReference type="AlphaFoldDB" id="A0A8T0FNI6"/>
<comment type="caution">
    <text evidence="1">The sequence shown here is derived from an EMBL/GenBank/DDBJ whole genome shotgun (WGS) entry which is preliminary data.</text>
</comment>
<keyword evidence="2" id="KW-1185">Reference proteome</keyword>
<dbReference type="EMBL" id="JABXBU010000011">
    <property type="protein sequence ID" value="KAF8791149.1"/>
    <property type="molecule type" value="Genomic_DNA"/>
</dbReference>
<evidence type="ECO:0000313" key="2">
    <source>
        <dbReference type="Proteomes" id="UP000807504"/>
    </source>
</evidence>
<protein>
    <submittedName>
        <fullName evidence="1">Protein OSCP1 like protein</fullName>
    </submittedName>
</protein>
<dbReference type="GO" id="GO:0005737">
    <property type="term" value="C:cytoplasm"/>
    <property type="evidence" value="ECO:0007669"/>
    <property type="project" value="TreeGrafter"/>
</dbReference>
<dbReference type="GO" id="GO:0005886">
    <property type="term" value="C:plasma membrane"/>
    <property type="evidence" value="ECO:0007669"/>
    <property type="project" value="TreeGrafter"/>
</dbReference>
<dbReference type="PANTHER" id="PTHR21439:SF0">
    <property type="entry name" value="PROTEIN OSCP1"/>
    <property type="match status" value="1"/>
</dbReference>
<proteinExistence type="predicted"/>
<sequence>MADRALPIIFINLSGEMIYVIQQRLEAQNISEDKSRKVIQDIISTMLNDQFIKELFEPQHMYSRSAMQSVFEKLVHSSIMRLNSNSMSKLYDLMLMVFKYQVVNCEIPEEILLVTLNHMDAIKNCAKPYPELKEKVENVYSLLISNYKDMSHEDYQCLYKCIEVFLKDLNIRVSVLMRLGLQLPSGEITPCRNKQMPNVDYAKNNLKNNANSPVSQIKDPIQELLSYRRLEIDGDRGIELGKNIYVQPNSLQSKDSVSSAKITADHSLENENCQALEEITLLGRLIGKCNQSDFVPEIKLSANDDKEEQYYGNDIKDNCSVVNINASQQKNVQDFIIYYVLVLHDISESVKTKVNLIKTEAVAVTNPLQFNLGTMDGKKEHLKTPPNLSLFFKSFEHQELTTCQDNSSVTTFHELNTTNFSDIEV</sequence>
<dbReference type="Pfam" id="PF10188">
    <property type="entry name" value="Oscp1"/>
    <property type="match status" value="1"/>
</dbReference>
<dbReference type="Proteomes" id="UP000807504">
    <property type="component" value="Unassembled WGS sequence"/>
</dbReference>
<organism evidence="1 2">
    <name type="scientific">Argiope bruennichi</name>
    <name type="common">Wasp spider</name>
    <name type="synonym">Aranea bruennichi</name>
    <dbReference type="NCBI Taxonomy" id="94029"/>
    <lineage>
        <taxon>Eukaryota</taxon>
        <taxon>Metazoa</taxon>
        <taxon>Ecdysozoa</taxon>
        <taxon>Arthropoda</taxon>
        <taxon>Chelicerata</taxon>
        <taxon>Arachnida</taxon>
        <taxon>Araneae</taxon>
        <taxon>Araneomorphae</taxon>
        <taxon>Entelegynae</taxon>
        <taxon>Araneoidea</taxon>
        <taxon>Araneidae</taxon>
        <taxon>Argiope</taxon>
    </lineage>
</organism>
<evidence type="ECO:0000313" key="1">
    <source>
        <dbReference type="EMBL" id="KAF8791149.1"/>
    </source>
</evidence>
<reference evidence="1" key="1">
    <citation type="journal article" date="2020" name="bioRxiv">
        <title>Chromosome-level reference genome of the European wasp spider Argiope bruennichi: a resource for studies on range expansion and evolutionary adaptation.</title>
        <authorList>
            <person name="Sheffer M.M."/>
            <person name="Hoppe A."/>
            <person name="Krehenwinkel H."/>
            <person name="Uhl G."/>
            <person name="Kuss A.W."/>
            <person name="Jensen L."/>
            <person name="Jensen C."/>
            <person name="Gillespie R.G."/>
            <person name="Hoff K.J."/>
            <person name="Prost S."/>
        </authorList>
    </citation>
    <scope>NUCLEOTIDE SEQUENCE</scope>
</reference>
<reference evidence="1" key="2">
    <citation type="submission" date="2020-06" db="EMBL/GenBank/DDBJ databases">
        <authorList>
            <person name="Sheffer M."/>
        </authorList>
    </citation>
    <scope>NUCLEOTIDE SEQUENCE</scope>
</reference>
<dbReference type="PANTHER" id="PTHR21439">
    <property type="entry name" value="OXIDORED-NITRO DOMAIN-CONTAINING PROTEIN"/>
    <property type="match status" value="1"/>
</dbReference>
<accession>A0A8T0FNI6</accession>